<dbReference type="OrthoDB" id="5371740at2759"/>
<dbReference type="PANTHER" id="PTHR44229:SF4">
    <property type="entry name" value="15-HYDROXYPROSTAGLANDIN DEHYDROGENASE [NAD(+)]"/>
    <property type="match status" value="1"/>
</dbReference>
<dbReference type="InterPro" id="IPR036291">
    <property type="entry name" value="NAD(P)-bd_dom_sf"/>
</dbReference>
<keyword evidence="2" id="KW-0560">Oxidoreductase</keyword>
<dbReference type="Gene3D" id="3.40.50.720">
    <property type="entry name" value="NAD(P)-binding Rossmann-like Domain"/>
    <property type="match status" value="1"/>
</dbReference>
<dbReference type="GO" id="GO:0016616">
    <property type="term" value="F:oxidoreductase activity, acting on the CH-OH group of donors, NAD or NADP as acceptor"/>
    <property type="evidence" value="ECO:0007669"/>
    <property type="project" value="TreeGrafter"/>
</dbReference>
<sequence>MGVTITDEDLYAFKGNVSGQVVVITGAANGLGKAAALAFARHGAKLVIGDIDVSGGEQTVARAKELGSDAVFKSCNVMKYEELVQLFEFAVQKFGSVDIVVPNAGIRETGQFLEVRLGKDGLPTPPNLKTQDINLTSVLHTTQLAFYYFKKNKKTDSLKSLVLVGSMASWMGLPIAPIYSAAKHALLGLARSIKMQFEAEGCRIAVVCPWFADTAILPAAFKVIMAGIPMVPVERVAGAVFRAATDKSPETNGAAYTLPDERQVYLIQDTNIDEGVYAMLSDRVKRIRSFVDSIKTCAALTKMFVGSRFFKLVLGAGVGYASYQVAISRGLV</sequence>
<dbReference type="Pfam" id="PF00106">
    <property type="entry name" value="adh_short"/>
    <property type="match status" value="1"/>
</dbReference>
<name>A0A0H2S8Q7_9AGAM</name>
<reference evidence="4 5" key="1">
    <citation type="submission" date="2015-04" db="EMBL/GenBank/DDBJ databases">
        <title>Complete genome sequence of Schizopora paradoxa KUC8140, a cosmopolitan wood degrader in East Asia.</title>
        <authorList>
            <consortium name="DOE Joint Genome Institute"/>
            <person name="Min B."/>
            <person name="Park H."/>
            <person name="Jang Y."/>
            <person name="Kim J.-J."/>
            <person name="Kim K.H."/>
            <person name="Pangilinan J."/>
            <person name="Lipzen A."/>
            <person name="Riley R."/>
            <person name="Grigoriev I.V."/>
            <person name="Spatafora J.W."/>
            <person name="Choi I.-G."/>
        </authorList>
    </citation>
    <scope>NUCLEOTIDE SEQUENCE [LARGE SCALE GENOMIC DNA]</scope>
    <source>
        <strain evidence="4 5">KUC8140</strain>
    </source>
</reference>
<keyword evidence="5" id="KW-1185">Reference proteome</keyword>
<evidence type="ECO:0000256" key="1">
    <source>
        <dbReference type="ARBA" id="ARBA00006484"/>
    </source>
</evidence>
<organism evidence="4 5">
    <name type="scientific">Schizopora paradoxa</name>
    <dbReference type="NCBI Taxonomy" id="27342"/>
    <lineage>
        <taxon>Eukaryota</taxon>
        <taxon>Fungi</taxon>
        <taxon>Dikarya</taxon>
        <taxon>Basidiomycota</taxon>
        <taxon>Agaricomycotina</taxon>
        <taxon>Agaricomycetes</taxon>
        <taxon>Hymenochaetales</taxon>
        <taxon>Schizoporaceae</taxon>
        <taxon>Schizopora</taxon>
    </lineage>
</organism>
<dbReference type="GO" id="GO:0005737">
    <property type="term" value="C:cytoplasm"/>
    <property type="evidence" value="ECO:0007669"/>
    <property type="project" value="TreeGrafter"/>
</dbReference>
<dbReference type="SUPFAM" id="SSF51735">
    <property type="entry name" value="NAD(P)-binding Rossmann-fold domains"/>
    <property type="match status" value="1"/>
</dbReference>
<dbReference type="InParanoid" id="A0A0H2S8Q7"/>
<evidence type="ECO:0000313" key="5">
    <source>
        <dbReference type="Proteomes" id="UP000053477"/>
    </source>
</evidence>
<evidence type="ECO:0000256" key="3">
    <source>
        <dbReference type="RuleBase" id="RU000363"/>
    </source>
</evidence>
<evidence type="ECO:0000313" key="4">
    <source>
        <dbReference type="EMBL" id="KLO20319.1"/>
    </source>
</evidence>
<dbReference type="Proteomes" id="UP000053477">
    <property type="component" value="Unassembled WGS sequence"/>
</dbReference>
<evidence type="ECO:0000256" key="2">
    <source>
        <dbReference type="ARBA" id="ARBA00023002"/>
    </source>
</evidence>
<dbReference type="PRINTS" id="PR00080">
    <property type="entry name" value="SDRFAMILY"/>
</dbReference>
<dbReference type="InterPro" id="IPR002347">
    <property type="entry name" value="SDR_fam"/>
</dbReference>
<gene>
    <name evidence="4" type="ORF">SCHPADRAFT_897626</name>
</gene>
<dbReference type="PRINTS" id="PR00081">
    <property type="entry name" value="GDHRDH"/>
</dbReference>
<protein>
    <submittedName>
        <fullName evidence="4">NAD-binding protein</fullName>
    </submittedName>
</protein>
<dbReference type="PANTHER" id="PTHR44229">
    <property type="entry name" value="15-HYDROXYPROSTAGLANDIN DEHYDROGENASE [NAD(+)]"/>
    <property type="match status" value="1"/>
</dbReference>
<proteinExistence type="inferred from homology"/>
<comment type="similarity">
    <text evidence="1 3">Belongs to the short-chain dehydrogenases/reductases (SDR) family.</text>
</comment>
<dbReference type="STRING" id="27342.A0A0H2S8Q7"/>
<accession>A0A0H2S8Q7</accession>
<dbReference type="EMBL" id="KQ085882">
    <property type="protein sequence ID" value="KLO20319.1"/>
    <property type="molecule type" value="Genomic_DNA"/>
</dbReference>
<dbReference type="AlphaFoldDB" id="A0A0H2S8Q7"/>